<evidence type="ECO:0000256" key="3">
    <source>
        <dbReference type="ARBA" id="ARBA00023002"/>
    </source>
</evidence>
<dbReference type="Gene3D" id="3.40.50.360">
    <property type="match status" value="1"/>
</dbReference>
<feature type="binding site" evidence="6">
    <location>
        <position position="10"/>
    </location>
    <ligand>
        <name>FMN</name>
        <dbReference type="ChEBI" id="CHEBI:58210"/>
    </ligand>
</feature>
<sequence>MTKLLHIDSSILGDHSAGRALAAEVIAHFKAKEAALEVTYRDVVAQPLPHLDFELFSQQGKDIPADAPRREDHLESAQVLAEFEAADIIVVASPLYNFGVPSQLKAWIDRFMVAGRTFRYVPTGIEGLVGQKKIVLVGTRGGIYEAGTPAAAFEHDVSYLKAVFASLGQQDVTAIIAEGLSLRVYRAMVVRTVRRSWPQQKKRLQRFNLSFFVKTIGVFVPRWLSVTLVSANRRQRVYFIKP</sequence>
<dbReference type="Pfam" id="PF02525">
    <property type="entry name" value="Flavodoxin_2"/>
    <property type="match status" value="1"/>
</dbReference>
<comment type="similarity">
    <text evidence="6">Belongs to the azoreductase type 1 family.</text>
</comment>
<dbReference type="EC" id="1.6.5.-" evidence="6"/>
<dbReference type="EC" id="1.7.1.17" evidence="6"/>
<comment type="caution">
    <text evidence="6">Lacks conserved residue(s) required for the propagation of feature annotation.</text>
</comment>
<comment type="cofactor">
    <cofactor evidence="6">
        <name>FMN</name>
        <dbReference type="ChEBI" id="CHEBI:58210"/>
    </cofactor>
    <text evidence="6">Binds 1 FMN per subunit.</text>
</comment>
<comment type="caution">
    <text evidence="8">The sequence shown here is derived from an EMBL/GenBank/DDBJ whole genome shotgun (WGS) entry which is preliminary data.</text>
</comment>
<evidence type="ECO:0000313" key="9">
    <source>
        <dbReference type="Proteomes" id="UP001062443"/>
    </source>
</evidence>
<comment type="function">
    <text evidence="6">Quinone reductase that provides resistance to thiol-specific stress caused by electrophilic quinones.</text>
</comment>
<dbReference type="InterPro" id="IPR023048">
    <property type="entry name" value="NADH:quinone_OxRdtase_FMN_depd"/>
</dbReference>
<dbReference type="InterPro" id="IPR029039">
    <property type="entry name" value="Flavoprotein-like_sf"/>
</dbReference>
<dbReference type="PANTHER" id="PTHR43741">
    <property type="entry name" value="FMN-DEPENDENT NADH-AZOREDUCTASE 1"/>
    <property type="match status" value="1"/>
</dbReference>
<keyword evidence="9" id="KW-1185">Reference proteome</keyword>
<dbReference type="Proteomes" id="UP001062443">
    <property type="component" value="Unassembled WGS sequence"/>
</dbReference>
<name>A0ABQ0QHD1_9PROT</name>
<keyword evidence="1 6" id="KW-0285">Flavoprotein</keyword>
<evidence type="ECO:0000259" key="7">
    <source>
        <dbReference type="Pfam" id="PF02525"/>
    </source>
</evidence>
<comment type="function">
    <text evidence="6">Also exhibits azoreductase activity. Catalyzes the reductive cleavage of the azo bond in aromatic azo compounds to the corresponding amines.</text>
</comment>
<dbReference type="PANTHER" id="PTHR43741:SF4">
    <property type="entry name" value="FMN-DEPENDENT NADH:QUINONE OXIDOREDUCTASE"/>
    <property type="match status" value="1"/>
</dbReference>
<keyword evidence="4 6" id="KW-0520">NAD</keyword>
<gene>
    <name evidence="6" type="primary">azoR</name>
    <name evidence="8" type="ORF">AA106556_0487</name>
</gene>
<dbReference type="InterPro" id="IPR003680">
    <property type="entry name" value="Flavodoxin_fold"/>
</dbReference>
<dbReference type="InterPro" id="IPR050104">
    <property type="entry name" value="FMN-dep_NADH:Q_OxRdtase_AzoR1"/>
</dbReference>
<comment type="catalytic activity">
    <reaction evidence="5">
        <text>N,N-dimethyl-1,4-phenylenediamine + anthranilate + 2 NAD(+) = 2-(4-dimethylaminophenyl)diazenylbenzoate + 2 NADH + 2 H(+)</text>
        <dbReference type="Rhea" id="RHEA:55872"/>
        <dbReference type="ChEBI" id="CHEBI:15378"/>
        <dbReference type="ChEBI" id="CHEBI:15783"/>
        <dbReference type="ChEBI" id="CHEBI:16567"/>
        <dbReference type="ChEBI" id="CHEBI:57540"/>
        <dbReference type="ChEBI" id="CHEBI:57945"/>
        <dbReference type="ChEBI" id="CHEBI:71579"/>
        <dbReference type="EC" id="1.7.1.17"/>
    </reaction>
    <physiologicalReaction direction="right-to-left" evidence="5">
        <dbReference type="Rhea" id="RHEA:55874"/>
    </physiologicalReaction>
</comment>
<evidence type="ECO:0000256" key="1">
    <source>
        <dbReference type="ARBA" id="ARBA00022630"/>
    </source>
</evidence>
<dbReference type="RefSeq" id="WP_245642255.1">
    <property type="nucleotide sequence ID" value="NZ_BAQB01000004.1"/>
</dbReference>
<dbReference type="EMBL" id="BAQB01000004">
    <property type="protein sequence ID" value="GBR44621.1"/>
    <property type="molecule type" value="Genomic_DNA"/>
</dbReference>
<evidence type="ECO:0000256" key="5">
    <source>
        <dbReference type="ARBA" id="ARBA00048542"/>
    </source>
</evidence>
<feature type="domain" description="Flavodoxin-like fold" evidence="7">
    <location>
        <begin position="3"/>
        <end position="184"/>
    </location>
</feature>
<comment type="catalytic activity">
    <reaction evidence="6">
        <text>2 a quinone + NADH + H(+) = 2 a 1,4-benzosemiquinone + NAD(+)</text>
        <dbReference type="Rhea" id="RHEA:65952"/>
        <dbReference type="ChEBI" id="CHEBI:15378"/>
        <dbReference type="ChEBI" id="CHEBI:57540"/>
        <dbReference type="ChEBI" id="CHEBI:57945"/>
        <dbReference type="ChEBI" id="CHEBI:132124"/>
        <dbReference type="ChEBI" id="CHEBI:134225"/>
    </reaction>
</comment>
<keyword evidence="2 6" id="KW-0288">FMN</keyword>
<feature type="binding site" evidence="6">
    <location>
        <begin position="139"/>
        <end position="142"/>
    </location>
    <ligand>
        <name>FMN</name>
        <dbReference type="ChEBI" id="CHEBI:58210"/>
    </ligand>
</feature>
<organism evidence="8 9">
    <name type="scientific">Neokomagataea tanensis NBRC 106556</name>
    <dbReference type="NCBI Taxonomy" id="1223519"/>
    <lineage>
        <taxon>Bacteria</taxon>
        <taxon>Pseudomonadati</taxon>
        <taxon>Pseudomonadota</taxon>
        <taxon>Alphaproteobacteria</taxon>
        <taxon>Acetobacterales</taxon>
        <taxon>Acetobacteraceae</taxon>
        <taxon>Neokomagataea</taxon>
    </lineage>
</organism>
<accession>A0ABQ0QHD1</accession>
<evidence type="ECO:0000256" key="2">
    <source>
        <dbReference type="ARBA" id="ARBA00022643"/>
    </source>
</evidence>
<proteinExistence type="inferred from homology"/>
<evidence type="ECO:0000256" key="6">
    <source>
        <dbReference type="HAMAP-Rule" id="MF_01216"/>
    </source>
</evidence>
<evidence type="ECO:0000256" key="4">
    <source>
        <dbReference type="ARBA" id="ARBA00023027"/>
    </source>
</evidence>
<comment type="subunit">
    <text evidence="6">Homodimer.</text>
</comment>
<reference evidence="8" key="1">
    <citation type="submission" date="2013-04" db="EMBL/GenBank/DDBJ databases">
        <title>The genome sequencing project of 58 acetic acid bacteria.</title>
        <authorList>
            <person name="Okamoto-Kainuma A."/>
            <person name="Ishikawa M."/>
            <person name="Umino S."/>
            <person name="Koizumi Y."/>
            <person name="Shiwa Y."/>
            <person name="Yoshikawa H."/>
            <person name="Matsutani M."/>
            <person name="Matsushita K."/>
        </authorList>
    </citation>
    <scope>NUCLEOTIDE SEQUENCE</scope>
    <source>
        <strain evidence="8">NBRC 106556</strain>
    </source>
</reference>
<dbReference type="SUPFAM" id="SSF52218">
    <property type="entry name" value="Flavoproteins"/>
    <property type="match status" value="1"/>
</dbReference>
<protein>
    <recommendedName>
        <fullName evidence="6">FMN dependent NADH:quinone oxidoreductase</fullName>
        <ecNumber evidence="6">1.6.5.-</ecNumber>
    </recommendedName>
    <alternativeName>
        <fullName evidence="6">Azo-dye reductase</fullName>
    </alternativeName>
    <alternativeName>
        <fullName evidence="6">FMN-dependent NADH-azo compound oxidoreductase</fullName>
    </alternativeName>
    <alternativeName>
        <fullName evidence="6">FMN-dependent NADH-azoreductase</fullName>
        <ecNumber evidence="6">1.7.1.17</ecNumber>
    </alternativeName>
</protein>
<keyword evidence="3 6" id="KW-0560">Oxidoreductase</keyword>
<evidence type="ECO:0000313" key="8">
    <source>
        <dbReference type="EMBL" id="GBR44621.1"/>
    </source>
</evidence>
<dbReference type="HAMAP" id="MF_01216">
    <property type="entry name" value="Azoreductase_type1"/>
    <property type="match status" value="1"/>
</dbReference>